<dbReference type="Pfam" id="PF01346">
    <property type="entry name" value="FKBP_N"/>
    <property type="match status" value="1"/>
</dbReference>
<keyword evidence="7" id="KW-0732">Signal</keyword>
<evidence type="ECO:0000256" key="3">
    <source>
        <dbReference type="ARBA" id="ARBA00023110"/>
    </source>
</evidence>
<evidence type="ECO:0000256" key="5">
    <source>
        <dbReference type="PROSITE-ProRule" id="PRU00277"/>
    </source>
</evidence>
<dbReference type="GO" id="GO:0003755">
    <property type="term" value="F:peptidyl-prolyl cis-trans isomerase activity"/>
    <property type="evidence" value="ECO:0007669"/>
    <property type="project" value="UniProtKB-UniRule"/>
</dbReference>
<sequence length="267" mass="29061">MKKLSLSILASLVALSVSACDLDDSKAQTADTATANNTAEKTAPAKKEASDLTFNDKVAVSMGYFYGQNIAKGLDDLNKEFSVSIDKNLIAKSFNEAINGKEPALSEEDMQATMQEFDQIIRKKAEEKRVAEDEKNLKAGQEFLEKNKANEGVVVTDSGLQYKIITKGTGATPTVNDTIRVTYRGTTIDGNVFDESKQPVEFKLSQVVKGWIEAFQLFPVGTKATLYIPANLAYGDHSPSPAIPNNAVLIFDVELLDIVSPENKEAK</sequence>
<accession>A0A662ZKX5</accession>
<name>A0A662ZKX5_9GAMM</name>
<dbReference type="Proteomes" id="UP000243745">
    <property type="component" value="Unassembled WGS sequence"/>
</dbReference>
<dbReference type="InterPro" id="IPR001179">
    <property type="entry name" value="PPIase_FKBP_dom"/>
</dbReference>
<dbReference type="PROSITE" id="PS51257">
    <property type="entry name" value="PROKAR_LIPOPROTEIN"/>
    <property type="match status" value="1"/>
</dbReference>
<dbReference type="InterPro" id="IPR046357">
    <property type="entry name" value="PPIase_dom_sf"/>
</dbReference>
<dbReference type="Pfam" id="PF00254">
    <property type="entry name" value="FKBP_C"/>
    <property type="match status" value="1"/>
</dbReference>
<keyword evidence="4 5" id="KW-0413">Isomerase</keyword>
<evidence type="ECO:0000256" key="6">
    <source>
        <dbReference type="RuleBase" id="RU003915"/>
    </source>
</evidence>
<dbReference type="SUPFAM" id="SSF54534">
    <property type="entry name" value="FKBP-like"/>
    <property type="match status" value="1"/>
</dbReference>
<organism evidence="9 10">
    <name type="scientific">Ruminobacter amylophilus</name>
    <dbReference type="NCBI Taxonomy" id="867"/>
    <lineage>
        <taxon>Bacteria</taxon>
        <taxon>Pseudomonadati</taxon>
        <taxon>Pseudomonadota</taxon>
        <taxon>Gammaproteobacteria</taxon>
        <taxon>Aeromonadales</taxon>
        <taxon>Succinivibrionaceae</taxon>
        <taxon>Ruminobacter</taxon>
    </lineage>
</organism>
<dbReference type="Gene3D" id="1.10.287.460">
    <property type="entry name" value="Peptidyl-prolyl cis-trans isomerase, FKBP-type, N-terminal domain"/>
    <property type="match status" value="1"/>
</dbReference>
<gene>
    <name evidence="9" type="ORF">SAMN02910344_02046</name>
</gene>
<evidence type="ECO:0000256" key="1">
    <source>
        <dbReference type="ARBA" id="ARBA00000971"/>
    </source>
</evidence>
<dbReference type="PROSITE" id="PS50059">
    <property type="entry name" value="FKBP_PPIASE"/>
    <property type="match status" value="1"/>
</dbReference>
<proteinExistence type="inferred from homology"/>
<dbReference type="AlphaFoldDB" id="A0A662ZKX5"/>
<feature type="domain" description="PPIase FKBP-type" evidence="8">
    <location>
        <begin position="176"/>
        <end position="259"/>
    </location>
</feature>
<keyword evidence="10" id="KW-1185">Reference proteome</keyword>
<evidence type="ECO:0000313" key="9">
    <source>
        <dbReference type="EMBL" id="SFP68143.1"/>
    </source>
</evidence>
<dbReference type="GO" id="GO:0006457">
    <property type="term" value="P:protein folding"/>
    <property type="evidence" value="ECO:0007669"/>
    <property type="project" value="InterPro"/>
</dbReference>
<dbReference type="PANTHER" id="PTHR43811">
    <property type="entry name" value="FKBP-TYPE PEPTIDYL-PROLYL CIS-TRANS ISOMERASE FKPA"/>
    <property type="match status" value="1"/>
</dbReference>
<evidence type="ECO:0000256" key="2">
    <source>
        <dbReference type="ARBA" id="ARBA00006577"/>
    </source>
</evidence>
<feature type="signal peptide" evidence="7">
    <location>
        <begin position="1"/>
        <end position="19"/>
    </location>
</feature>
<comment type="catalytic activity">
    <reaction evidence="1 5 6">
        <text>[protein]-peptidylproline (omega=180) = [protein]-peptidylproline (omega=0)</text>
        <dbReference type="Rhea" id="RHEA:16237"/>
        <dbReference type="Rhea" id="RHEA-COMP:10747"/>
        <dbReference type="Rhea" id="RHEA-COMP:10748"/>
        <dbReference type="ChEBI" id="CHEBI:83833"/>
        <dbReference type="ChEBI" id="CHEBI:83834"/>
        <dbReference type="EC" id="5.2.1.8"/>
    </reaction>
</comment>
<dbReference type="InterPro" id="IPR000774">
    <property type="entry name" value="PPIase_FKBP_N"/>
</dbReference>
<dbReference type="RefSeq" id="WP_093143385.1">
    <property type="nucleotide sequence ID" value="NZ_FOXF01000055.1"/>
</dbReference>
<feature type="chain" id="PRO_5025026117" description="Peptidyl-prolyl cis-trans isomerase" evidence="7">
    <location>
        <begin position="20"/>
        <end position="267"/>
    </location>
</feature>
<evidence type="ECO:0000256" key="7">
    <source>
        <dbReference type="SAM" id="SignalP"/>
    </source>
</evidence>
<evidence type="ECO:0000259" key="8">
    <source>
        <dbReference type="PROSITE" id="PS50059"/>
    </source>
</evidence>
<keyword evidence="3 5" id="KW-0697">Rotamase</keyword>
<dbReference type="PANTHER" id="PTHR43811:SF23">
    <property type="entry name" value="FKBP-TYPE 22 KDA PEPTIDYL-PROLYL CIS-TRANS ISOMERASE"/>
    <property type="match status" value="1"/>
</dbReference>
<evidence type="ECO:0000313" key="10">
    <source>
        <dbReference type="Proteomes" id="UP000243745"/>
    </source>
</evidence>
<evidence type="ECO:0000256" key="4">
    <source>
        <dbReference type="ARBA" id="ARBA00023235"/>
    </source>
</evidence>
<dbReference type="EMBL" id="FOXF01000055">
    <property type="protein sequence ID" value="SFP68143.1"/>
    <property type="molecule type" value="Genomic_DNA"/>
</dbReference>
<protein>
    <recommendedName>
        <fullName evidence="6">Peptidyl-prolyl cis-trans isomerase</fullName>
        <ecNumber evidence="6">5.2.1.8</ecNumber>
    </recommendedName>
</protein>
<dbReference type="OrthoDB" id="9814548at2"/>
<dbReference type="InterPro" id="IPR036944">
    <property type="entry name" value="PPIase_FKBP_N_sf"/>
</dbReference>
<comment type="similarity">
    <text evidence="2 6">Belongs to the FKBP-type PPIase family.</text>
</comment>
<dbReference type="EC" id="5.2.1.8" evidence="6"/>
<reference evidence="9 10" key="1">
    <citation type="submission" date="2016-10" db="EMBL/GenBank/DDBJ databases">
        <authorList>
            <person name="Varghese N."/>
            <person name="Submissions S."/>
        </authorList>
    </citation>
    <scope>NUCLEOTIDE SEQUENCE [LARGE SCALE GENOMIC DNA]</scope>
    <source>
        <strain evidence="9 10">DSM 1361</strain>
    </source>
</reference>
<dbReference type="Gene3D" id="3.10.50.40">
    <property type="match status" value="1"/>
</dbReference>